<dbReference type="Proteomes" id="UP000651728">
    <property type="component" value="Unassembled WGS sequence"/>
</dbReference>
<keyword evidence="2" id="KW-1185">Reference proteome</keyword>
<gene>
    <name evidence="1" type="ORF">Mam01_21820</name>
</gene>
<dbReference type="EMBL" id="BOOB01000014">
    <property type="protein sequence ID" value="GIH32018.1"/>
    <property type="molecule type" value="Genomic_DNA"/>
</dbReference>
<evidence type="ECO:0000313" key="2">
    <source>
        <dbReference type="Proteomes" id="UP000651728"/>
    </source>
</evidence>
<evidence type="ECO:0000313" key="1">
    <source>
        <dbReference type="EMBL" id="GIH32018.1"/>
    </source>
</evidence>
<reference evidence="1 2" key="1">
    <citation type="submission" date="2021-01" db="EMBL/GenBank/DDBJ databases">
        <title>Whole genome shotgun sequence of Microbispora amethystogenes NBRC 101907.</title>
        <authorList>
            <person name="Komaki H."/>
            <person name="Tamura T."/>
        </authorList>
    </citation>
    <scope>NUCLEOTIDE SEQUENCE [LARGE SCALE GENOMIC DNA]</scope>
    <source>
        <strain evidence="1 2">NBRC 101907</strain>
    </source>
</reference>
<protein>
    <recommendedName>
        <fullName evidence="3">HEPN domain-containing protein</fullName>
    </recommendedName>
</protein>
<evidence type="ECO:0008006" key="3">
    <source>
        <dbReference type="Google" id="ProtNLM"/>
    </source>
</evidence>
<dbReference type="RefSeq" id="WP_204285221.1">
    <property type="nucleotide sequence ID" value="NZ_BAABEJ010000008.1"/>
</dbReference>
<proteinExistence type="predicted"/>
<sequence>MSVDVGRSQLRGSFSLQREAALSMPDNAPAALLTFYGAECGMKAAILDRLGLRSTTQLPEHLRNHDLHRLAKELRLPPSLCRRMRPCASQNTPGQVAFGDLHQAWRYGHPLRKDQQQEALTVLRELLDWCRRELRT</sequence>
<comment type="caution">
    <text evidence="1">The sequence shown here is derived from an EMBL/GenBank/DDBJ whole genome shotgun (WGS) entry which is preliminary data.</text>
</comment>
<accession>A0ABQ4FB54</accession>
<name>A0ABQ4FB54_9ACTN</name>
<organism evidence="1 2">
    <name type="scientific">Microbispora amethystogenes</name>
    <dbReference type="NCBI Taxonomy" id="1427754"/>
    <lineage>
        <taxon>Bacteria</taxon>
        <taxon>Bacillati</taxon>
        <taxon>Actinomycetota</taxon>
        <taxon>Actinomycetes</taxon>
        <taxon>Streptosporangiales</taxon>
        <taxon>Streptosporangiaceae</taxon>
        <taxon>Microbispora</taxon>
    </lineage>
</organism>